<dbReference type="SUPFAM" id="SSF53756">
    <property type="entry name" value="UDP-Glycosyltransferase/glycogen phosphorylase"/>
    <property type="match status" value="1"/>
</dbReference>
<dbReference type="Gene3D" id="3.40.50.2000">
    <property type="entry name" value="Glycogen Phosphorylase B"/>
    <property type="match status" value="2"/>
</dbReference>
<dbReference type="OrthoDB" id="9790710at2"/>
<name>A0A443L4X7_9RHOB</name>
<dbReference type="EMBL" id="SAVB01000033">
    <property type="protein sequence ID" value="RWR44275.1"/>
    <property type="molecule type" value="Genomic_DNA"/>
</dbReference>
<accession>A0A443L4X7</accession>
<dbReference type="Proteomes" id="UP000286594">
    <property type="component" value="Unassembled WGS sequence"/>
</dbReference>
<dbReference type="PANTHER" id="PTHR12526">
    <property type="entry name" value="GLYCOSYLTRANSFERASE"/>
    <property type="match status" value="1"/>
</dbReference>
<evidence type="ECO:0000313" key="2">
    <source>
        <dbReference type="EMBL" id="RWR44275.1"/>
    </source>
</evidence>
<feature type="domain" description="Glycosyltransferase subfamily 4-like N-terminal" evidence="1">
    <location>
        <begin position="39"/>
        <end position="176"/>
    </location>
</feature>
<evidence type="ECO:0000259" key="1">
    <source>
        <dbReference type="Pfam" id="PF13439"/>
    </source>
</evidence>
<dbReference type="PANTHER" id="PTHR12526:SF638">
    <property type="entry name" value="SPORE COAT PROTEIN SA"/>
    <property type="match status" value="1"/>
</dbReference>
<sequence length="387" mass="41627">MQSQVNRHFKIAFLNLNDGPHGEYGALLAAAVAQQPDAEVLVIAPDSLLKGARAGAHLEGMATHAIRFDGKMNKVKSLIEVWRILRAFRPDVIHDPVGSGIGAMLPLRPFLPGLAPLVVTEHNPVVHPGLSGRHHGPARALTRRTAALIHVHGPQAYAEMRGFGMPDDRLAIIRHGAFDEYGVAARYFDRSGSKQILIFGGLRPNKGIDMLPEIFAKVRAHHPDATLLVTGERLKRIDSAMAEAMDKALDKLATMEGCTLSNARVPEEDIARLFGSCGLCLLPYHTATQSGVAMIAMTTGAPLVATRVGDLPDVIEHGRTGLLAEPNAEAIADEIIRAFDDHEATKARAEAALSFAAEECAWPVIGRQMVAAYTRLLSKGSGEDGEK</sequence>
<organism evidence="2 3">
    <name type="scientific">Paenirhodobacter ferrireducens</name>
    <dbReference type="NCBI Taxonomy" id="1215032"/>
    <lineage>
        <taxon>Bacteria</taxon>
        <taxon>Pseudomonadati</taxon>
        <taxon>Pseudomonadota</taxon>
        <taxon>Alphaproteobacteria</taxon>
        <taxon>Rhodobacterales</taxon>
        <taxon>Rhodobacter group</taxon>
        <taxon>Paenirhodobacter</taxon>
    </lineage>
</organism>
<keyword evidence="3" id="KW-1185">Reference proteome</keyword>
<comment type="caution">
    <text evidence="2">The sequence shown here is derived from an EMBL/GenBank/DDBJ whole genome shotgun (WGS) entry which is preliminary data.</text>
</comment>
<dbReference type="Pfam" id="PF13692">
    <property type="entry name" value="Glyco_trans_1_4"/>
    <property type="match status" value="1"/>
</dbReference>
<keyword evidence="2" id="KW-0808">Transferase</keyword>
<protein>
    <submittedName>
        <fullName evidence="2">Glycosyltransferase</fullName>
    </submittedName>
</protein>
<gene>
    <name evidence="2" type="ORF">EOW65_19095</name>
</gene>
<dbReference type="InterPro" id="IPR028098">
    <property type="entry name" value="Glyco_trans_4-like_N"/>
</dbReference>
<evidence type="ECO:0000313" key="3">
    <source>
        <dbReference type="Proteomes" id="UP000286594"/>
    </source>
</evidence>
<dbReference type="Pfam" id="PF13439">
    <property type="entry name" value="Glyco_transf_4"/>
    <property type="match status" value="1"/>
</dbReference>
<proteinExistence type="predicted"/>
<dbReference type="CDD" id="cd03801">
    <property type="entry name" value="GT4_PimA-like"/>
    <property type="match status" value="1"/>
</dbReference>
<reference evidence="2 3" key="1">
    <citation type="submission" date="2019-01" db="EMBL/GenBank/DDBJ databases">
        <title>Sinorhodobacter populi sp. nov. isolated from the symptomatic bark tissue of Populus euramericana canker.</title>
        <authorList>
            <person name="Xu G."/>
        </authorList>
    </citation>
    <scope>NUCLEOTIDE SEQUENCE [LARGE SCALE GENOMIC DNA]</scope>
    <source>
        <strain evidence="2 3">CCTCC AB2012026</strain>
    </source>
</reference>
<dbReference type="AlphaFoldDB" id="A0A443L4X7"/>
<dbReference type="RefSeq" id="WP_128152166.1">
    <property type="nucleotide sequence ID" value="NZ_SAVB01000033.1"/>
</dbReference>
<dbReference type="GO" id="GO:0016757">
    <property type="term" value="F:glycosyltransferase activity"/>
    <property type="evidence" value="ECO:0007669"/>
    <property type="project" value="UniProtKB-ARBA"/>
</dbReference>